<evidence type="ECO:0000256" key="1">
    <source>
        <dbReference type="ARBA" id="ARBA00022723"/>
    </source>
</evidence>
<protein>
    <recommendedName>
        <fullName evidence="6">C2H2-type domain-containing protein</fullName>
    </recommendedName>
</protein>
<dbReference type="InterPro" id="IPR059058">
    <property type="entry name" value="Znf-C2H2_ZNF462"/>
</dbReference>
<dbReference type="Pfam" id="PF23075">
    <property type="entry name" value="zf-C2H2_ZNF462_11"/>
    <property type="match status" value="1"/>
</dbReference>
<reference evidence="7 8" key="1">
    <citation type="journal article" date="2018" name="Nat. Ecol. Evol.">
        <title>Shark genomes provide insights into elasmobranch evolution and the origin of vertebrates.</title>
        <authorList>
            <person name="Hara Y"/>
            <person name="Yamaguchi K"/>
            <person name="Onimaru K"/>
            <person name="Kadota M"/>
            <person name="Koyanagi M"/>
            <person name="Keeley SD"/>
            <person name="Tatsumi K"/>
            <person name="Tanaka K"/>
            <person name="Motone F"/>
            <person name="Kageyama Y"/>
            <person name="Nozu R"/>
            <person name="Adachi N"/>
            <person name="Nishimura O"/>
            <person name="Nakagawa R"/>
            <person name="Tanegashima C"/>
            <person name="Kiyatake I"/>
            <person name="Matsumoto R"/>
            <person name="Murakumo K"/>
            <person name="Nishida K"/>
            <person name="Terakita A"/>
            <person name="Kuratani S"/>
            <person name="Sato K"/>
            <person name="Hyodo S Kuraku.S."/>
        </authorList>
    </citation>
    <scope>NUCLEOTIDE SEQUENCE [LARGE SCALE GENOMIC DNA]</scope>
</reference>
<dbReference type="PROSITE" id="PS50157">
    <property type="entry name" value="ZINC_FINGER_C2H2_2"/>
    <property type="match status" value="2"/>
</dbReference>
<keyword evidence="3 5" id="KW-0863">Zinc-finger</keyword>
<keyword evidence="1" id="KW-0479">Metal-binding</keyword>
<dbReference type="STRING" id="137246.A0A401STE4"/>
<dbReference type="PANTHER" id="PTHR24403:SF67">
    <property type="entry name" value="FI01116P-RELATED"/>
    <property type="match status" value="1"/>
</dbReference>
<dbReference type="GO" id="GO:0008270">
    <property type="term" value="F:zinc ion binding"/>
    <property type="evidence" value="ECO:0007669"/>
    <property type="project" value="UniProtKB-KW"/>
</dbReference>
<dbReference type="OrthoDB" id="4737882at2759"/>
<dbReference type="SUPFAM" id="SSF57667">
    <property type="entry name" value="beta-beta-alpha zinc fingers"/>
    <property type="match status" value="1"/>
</dbReference>
<feature type="domain" description="C2H2-type" evidence="6">
    <location>
        <begin position="1317"/>
        <end position="1344"/>
    </location>
</feature>
<organism evidence="7 8">
    <name type="scientific">Chiloscyllium punctatum</name>
    <name type="common">Brownbanded bambooshark</name>
    <name type="synonym">Hemiscyllium punctatum</name>
    <dbReference type="NCBI Taxonomy" id="137246"/>
    <lineage>
        <taxon>Eukaryota</taxon>
        <taxon>Metazoa</taxon>
        <taxon>Chordata</taxon>
        <taxon>Craniata</taxon>
        <taxon>Vertebrata</taxon>
        <taxon>Chondrichthyes</taxon>
        <taxon>Elasmobranchii</taxon>
        <taxon>Galeomorphii</taxon>
        <taxon>Galeoidea</taxon>
        <taxon>Orectolobiformes</taxon>
        <taxon>Hemiscylliidae</taxon>
        <taxon>Chiloscyllium</taxon>
    </lineage>
</organism>
<proteinExistence type="predicted"/>
<gene>
    <name evidence="7" type="ORF">chiPu_0012118</name>
</gene>
<dbReference type="PROSITE" id="PS00028">
    <property type="entry name" value="ZINC_FINGER_C2H2_1"/>
    <property type="match status" value="1"/>
</dbReference>
<dbReference type="Proteomes" id="UP000287033">
    <property type="component" value="Unassembled WGS sequence"/>
</dbReference>
<dbReference type="InterPro" id="IPR013087">
    <property type="entry name" value="Znf_C2H2_type"/>
</dbReference>
<evidence type="ECO:0000256" key="2">
    <source>
        <dbReference type="ARBA" id="ARBA00022737"/>
    </source>
</evidence>
<accession>A0A401STE4</accession>
<dbReference type="EMBL" id="BEZZ01000536">
    <property type="protein sequence ID" value="GCC33648.1"/>
    <property type="molecule type" value="Genomic_DNA"/>
</dbReference>
<dbReference type="GO" id="GO:0045944">
    <property type="term" value="P:positive regulation of transcription by RNA polymerase II"/>
    <property type="evidence" value="ECO:0007669"/>
    <property type="project" value="TreeGrafter"/>
</dbReference>
<keyword evidence="8" id="KW-1185">Reference proteome</keyword>
<sequence length="1388" mass="157263">MFRCGYCDLGTACIDELDIHILETHTDFPSSNCPEKLSDQIFPVLTCSDLQSNQPDMQTSVNPGQDSKVRNRSDLSEDLIYNSHVIQSGDHFKNSDEHPYGYKAFKENMNPFCETVGKSRAPEDSNKQVALSNASATVAVEQVMDVCSIAHDDICDKPKIFNNQSELDHCLLMDTTTSFKSAEELEVKKLGHTKLETMLGVKKAIEPCDSFMFFPLDGAPNTLPKQINPDNQNKRGTEMEVNGKLVTEIGKTSSLWCEHYTFNEHYFEEHTKEQHSCIEHDKAASISTTEPEYLGCEEQDFTSQVDSMNYASQNGVTIVRKSELYRTECKNPVSPSNSDDITDGFKSFKDMRQKSVMRATFGQKVRRTLNLKNNQTVFYMKRLCLFHCIFCRFHTLYRRCVLRHVRSIHRNHIGSPKLKCYVRVSNGLNTLKCCEKDCTLKKLTLYSDPSSLERKGFRIPKPDTSIRGENVNLMPSVAKPSLCTSKSDIIESKNCLNKQHSNSCYETSLVHDQTQFSVLYLANDSDVKTSSEIPQDPLGALPCFSPLMTTNEKITYGDLNIKAQPPLRKCLALEAIVESLKSRVASPIKCRPAVTLLNDRIARPRRSIPFCRTTEEQQAKWVMEAYNFLKQQKIERAAEFSSCDDDYLLDAMAEIEVVLSDTDDKSNISKVYRNYGTLNENFAKATEDKSEILSLPSSANMEPGNVCTLLYKCDICPFSSANIISVLSHYGRQHPEEDIPYHRIQKYSCKMNMQTGLDLHLPTHSLSWVDSKSADSLVPCFTRSSALCFCEHCSFSGDWISLIEHYQKFHTSTNLTKYGGQKKSARRIVNNVQARASLASTSTSSSEPQVVFQCQLCNFTCSSRRVICRHYCIRQSITCAQVEDSDILFKCALCGYTHLTQEGLINHYLIYHDIEPQLGSHGMKTGQNELVSLLSSDEDLKAGMEKQICMLCSFKAITQKELLFHYKLRHPRFYSQNRRTIECKNHANLHTTNLDPQFYEAKSFKNTSECGNAMLEWGMNMVSTKEPLAFGSELELISHKGDRDLIMTVPVREHLRNQNTNPIHSGQKITKAANSLDVTRLPSKQFPLNGCGSQCLEYNIMPGKQNIDSSDIFCEFDDPVNKSTVQECVFGAEDDWQRGDLTTGNEVLSRDRASRVKATCLENTVKHSSLERYRCGHCARLFKALAGLRNHEKIHFTSKTCHRSITKSRNALSQHAEVCELTVGDKNSSAKMMNESAFIKSSILAGSESRSSVRLKEDFDLTSTDSESGVLHCPLCLYYTKHKSRMVNHVLEHRNGQLASVEECQLELMHFIPGKVHCCDWCTFVTLSQENLIQHMDTHSPVKPYKCRLCFFEARLQTELETHLQEQHKVLGEFATVSIYLTNRISNG</sequence>
<evidence type="ECO:0000256" key="5">
    <source>
        <dbReference type="PROSITE-ProRule" id="PRU00042"/>
    </source>
</evidence>
<dbReference type="SMART" id="SM00355">
    <property type="entry name" value="ZnF_C2H2"/>
    <property type="match status" value="11"/>
</dbReference>
<evidence type="ECO:0000259" key="6">
    <source>
        <dbReference type="PROSITE" id="PS50157"/>
    </source>
</evidence>
<name>A0A401STE4_CHIPU</name>
<dbReference type="InterPro" id="IPR036236">
    <property type="entry name" value="Znf_C2H2_sf"/>
</dbReference>
<dbReference type="GO" id="GO:0005634">
    <property type="term" value="C:nucleus"/>
    <property type="evidence" value="ECO:0007669"/>
    <property type="project" value="TreeGrafter"/>
</dbReference>
<evidence type="ECO:0000313" key="8">
    <source>
        <dbReference type="Proteomes" id="UP000287033"/>
    </source>
</evidence>
<dbReference type="Gene3D" id="3.30.160.60">
    <property type="entry name" value="Classic Zinc Finger"/>
    <property type="match status" value="1"/>
</dbReference>
<evidence type="ECO:0000256" key="4">
    <source>
        <dbReference type="ARBA" id="ARBA00022833"/>
    </source>
</evidence>
<keyword evidence="4" id="KW-0862">Zinc</keyword>
<dbReference type="InterPro" id="IPR050688">
    <property type="entry name" value="Zinc_finger/UBP_domain"/>
</dbReference>
<keyword evidence="2" id="KW-0677">Repeat</keyword>
<dbReference type="PANTHER" id="PTHR24403">
    <property type="entry name" value="ZINC FINGER PROTEIN"/>
    <property type="match status" value="1"/>
</dbReference>
<comment type="caution">
    <text evidence="7">The sequence shown here is derived from an EMBL/GenBank/DDBJ whole genome shotgun (WGS) entry which is preliminary data.</text>
</comment>
<evidence type="ECO:0000313" key="7">
    <source>
        <dbReference type="EMBL" id="GCC33648.1"/>
    </source>
</evidence>
<evidence type="ECO:0000256" key="3">
    <source>
        <dbReference type="ARBA" id="ARBA00022771"/>
    </source>
</evidence>
<feature type="domain" description="C2H2-type" evidence="6">
    <location>
        <begin position="1173"/>
        <end position="1200"/>
    </location>
</feature>